<gene>
    <name evidence="7" type="ORF">ACFSSA_07560</name>
</gene>
<dbReference type="PANTHER" id="PTHR33546">
    <property type="entry name" value="LARGE, MULTIFUNCTIONAL SECRETED PROTEIN-RELATED"/>
    <property type="match status" value="1"/>
</dbReference>
<dbReference type="PANTHER" id="PTHR33546:SF1">
    <property type="entry name" value="LARGE, MULTIFUNCTIONAL SECRETED PROTEIN"/>
    <property type="match status" value="1"/>
</dbReference>
<feature type="domain" description="Cytochrome c" evidence="6">
    <location>
        <begin position="636"/>
        <end position="732"/>
    </location>
</feature>
<dbReference type="InterPro" id="IPR011989">
    <property type="entry name" value="ARM-like"/>
</dbReference>
<organism evidence="7 8">
    <name type="scientific">Luteolibacter algae</name>
    <dbReference type="NCBI Taxonomy" id="454151"/>
    <lineage>
        <taxon>Bacteria</taxon>
        <taxon>Pseudomonadati</taxon>
        <taxon>Verrucomicrobiota</taxon>
        <taxon>Verrucomicrobiia</taxon>
        <taxon>Verrucomicrobiales</taxon>
        <taxon>Verrucomicrobiaceae</taxon>
        <taxon>Luteolibacter</taxon>
    </lineage>
</organism>
<keyword evidence="1 4" id="KW-0349">Heme</keyword>
<sequence>MISRTLLTFLAIAPALWAQNGNREGHDNMEPVVPKELIPPAPVLSPEAALESFQLAEGFVIEPFATEPMIDKPVALDYDPAGRLWVVEMRGYMPDIDGTGEDKPIGRITVLEDTDQDGKADKSTIFLEELLLPRAIAVYPDGILFADEKELRFIKRDGLKPIGTAEIVVKNFVGKGNVEHKANGLVRGMDNWLYNTKSSQRIRRIDGKWVAENTAFRGQWGVTFDDYGRIFYDHNSQFLLGDFFAPNLLSGNGSVNTKISDASSIGSNAVYPIRVTPGVNRGYIQKSNGYDSDSLDPKTFKLKTCTAAAGMVIYRGTNYPEEWKGRGLTTESSVNLVKAMNITEKGTKFVGEHTYKNKEWLASTDERFRPVNIYNAPDGSVYLLDFYHGIIQHKTYVTSYLRKQYLDRGLDKPALGNGRIYRIRHEKGNLESVPDMDMLSSPELVNFLSHANGWHRDMAQRVLGSREADDQTIELLEKLASNSSQPLGQIHALWTLEGMGRLTAGPIEAALASKDSKVICSALWASTTLDESERSKLASKLLDLSPLNVEQTVYLTRALGPLATKEAYERINELVNQSKSDFVSAAAFSGIPKREADFTAALGDKLTDQKLIDWIKQSSMKKATDHGEALKGKKLASFKRGKALFQGEAACFACHGPDGSGLINLGPPLDESEWVTGSPDILGKILLHGITGPITVNGIKYETTAEMPALSSNPTFTDAKIADIMTYVRNAWSNEAPPVTSDFVKRLRKKTADQSGRPYTEQTLK</sequence>
<dbReference type="InterPro" id="IPR055557">
    <property type="entry name" value="DUF7133"/>
</dbReference>
<keyword evidence="3 4" id="KW-0408">Iron</keyword>
<protein>
    <submittedName>
        <fullName evidence="7">C-type cytochrome</fullName>
    </submittedName>
</protein>
<dbReference type="Gene3D" id="1.25.10.10">
    <property type="entry name" value="Leucine-rich Repeat Variant"/>
    <property type="match status" value="1"/>
</dbReference>
<dbReference type="Pfam" id="PF00034">
    <property type="entry name" value="Cytochrom_C"/>
    <property type="match status" value="1"/>
</dbReference>
<dbReference type="PROSITE" id="PS51007">
    <property type="entry name" value="CYTC"/>
    <property type="match status" value="1"/>
</dbReference>
<evidence type="ECO:0000259" key="6">
    <source>
        <dbReference type="PROSITE" id="PS51007"/>
    </source>
</evidence>
<keyword evidence="2 4" id="KW-0479">Metal-binding</keyword>
<dbReference type="SUPFAM" id="SSF48371">
    <property type="entry name" value="ARM repeat"/>
    <property type="match status" value="1"/>
</dbReference>
<dbReference type="Gene3D" id="2.120.10.30">
    <property type="entry name" value="TolB, C-terminal domain"/>
    <property type="match status" value="1"/>
</dbReference>
<feature type="chain" id="PRO_5046597787" evidence="5">
    <location>
        <begin position="19"/>
        <end position="765"/>
    </location>
</feature>
<dbReference type="Proteomes" id="UP001597375">
    <property type="component" value="Unassembled WGS sequence"/>
</dbReference>
<accession>A0ABW5D6L0</accession>
<evidence type="ECO:0000313" key="7">
    <source>
        <dbReference type="EMBL" id="MFD2256527.1"/>
    </source>
</evidence>
<dbReference type="EMBL" id="JBHUIT010000008">
    <property type="protein sequence ID" value="MFD2256527.1"/>
    <property type="molecule type" value="Genomic_DNA"/>
</dbReference>
<name>A0ABW5D6L0_9BACT</name>
<dbReference type="SUPFAM" id="SSF50952">
    <property type="entry name" value="Soluble quinoprotein glucose dehydrogenase"/>
    <property type="match status" value="1"/>
</dbReference>
<dbReference type="SUPFAM" id="SSF46626">
    <property type="entry name" value="Cytochrome c"/>
    <property type="match status" value="1"/>
</dbReference>
<evidence type="ECO:0000256" key="3">
    <source>
        <dbReference type="ARBA" id="ARBA00023004"/>
    </source>
</evidence>
<proteinExistence type="predicted"/>
<dbReference type="InterPro" id="IPR011042">
    <property type="entry name" value="6-blade_b-propeller_TolB-like"/>
</dbReference>
<keyword evidence="8" id="KW-1185">Reference proteome</keyword>
<comment type="caution">
    <text evidence="7">The sequence shown here is derived from an EMBL/GenBank/DDBJ whole genome shotgun (WGS) entry which is preliminary data.</text>
</comment>
<evidence type="ECO:0000256" key="4">
    <source>
        <dbReference type="PROSITE-ProRule" id="PRU00433"/>
    </source>
</evidence>
<dbReference type="InterPro" id="IPR036909">
    <property type="entry name" value="Cyt_c-like_dom_sf"/>
</dbReference>
<feature type="signal peptide" evidence="5">
    <location>
        <begin position="1"/>
        <end position="18"/>
    </location>
</feature>
<evidence type="ECO:0000256" key="2">
    <source>
        <dbReference type="ARBA" id="ARBA00022723"/>
    </source>
</evidence>
<evidence type="ECO:0000313" key="8">
    <source>
        <dbReference type="Proteomes" id="UP001597375"/>
    </source>
</evidence>
<dbReference type="Pfam" id="PF23500">
    <property type="entry name" value="DUF7133"/>
    <property type="match status" value="1"/>
</dbReference>
<keyword evidence="5" id="KW-0732">Signal</keyword>
<reference evidence="8" key="1">
    <citation type="journal article" date="2019" name="Int. J. Syst. Evol. Microbiol.">
        <title>The Global Catalogue of Microorganisms (GCM) 10K type strain sequencing project: providing services to taxonomists for standard genome sequencing and annotation.</title>
        <authorList>
            <consortium name="The Broad Institute Genomics Platform"/>
            <consortium name="The Broad Institute Genome Sequencing Center for Infectious Disease"/>
            <person name="Wu L."/>
            <person name="Ma J."/>
        </authorList>
    </citation>
    <scope>NUCLEOTIDE SEQUENCE [LARGE SCALE GENOMIC DNA]</scope>
    <source>
        <strain evidence="8">CGMCC 4.7106</strain>
    </source>
</reference>
<dbReference type="InterPro" id="IPR011041">
    <property type="entry name" value="Quinoprot_gluc/sorb_DH_b-prop"/>
</dbReference>
<dbReference type="RefSeq" id="WP_386819816.1">
    <property type="nucleotide sequence ID" value="NZ_JBHUIT010000008.1"/>
</dbReference>
<dbReference type="InterPro" id="IPR016024">
    <property type="entry name" value="ARM-type_fold"/>
</dbReference>
<dbReference type="InterPro" id="IPR009056">
    <property type="entry name" value="Cyt_c-like_dom"/>
</dbReference>
<dbReference type="Gene3D" id="1.10.760.10">
    <property type="entry name" value="Cytochrome c-like domain"/>
    <property type="match status" value="1"/>
</dbReference>
<evidence type="ECO:0000256" key="5">
    <source>
        <dbReference type="SAM" id="SignalP"/>
    </source>
</evidence>
<evidence type="ECO:0000256" key="1">
    <source>
        <dbReference type="ARBA" id="ARBA00022617"/>
    </source>
</evidence>